<sequence>MRIKNLVSGGGTVTALLVAIMVVTGGVAATVTNTVDIGDDEDGDLAEWSGHTGSYTIGDGLVSGSDYSIVGSTDGSDKEITKDISTGYSGKGNISVAVNYSSDGGVREFVMQDDSGVDMYGLYGNPGGSHGLHWSAEGEREGGPSLIDNGNLTAGQTYHITIDPHPDNDTATVFVDGEDKGTFSTVSSTASDVPDALKLSTNGGSSTSESWHVDAIMVTQTDTDEDGTYDYADTFPNTSPNSITINASNLSGTPDSAYVEASNGSFDVSVSAINNSSETLVESRSVSVTDNELTTVDVPPGYDEYRISTEGDADIADRGVFTSDGVSVSVGGASGSGATLNILGDIITLTIAQTVALLVVGVGGAIILRFD</sequence>
<keyword evidence="1" id="KW-1133">Transmembrane helix</keyword>
<proteinExistence type="predicted"/>
<dbReference type="InterPro" id="IPR013320">
    <property type="entry name" value="ConA-like_dom_sf"/>
</dbReference>
<dbReference type="RefSeq" id="WP_089825648.1">
    <property type="nucleotide sequence ID" value="NZ_FODV01000009.1"/>
</dbReference>
<keyword evidence="3" id="KW-1185">Reference proteome</keyword>
<evidence type="ECO:0000256" key="1">
    <source>
        <dbReference type="SAM" id="Phobius"/>
    </source>
</evidence>
<dbReference type="SUPFAM" id="SSF49899">
    <property type="entry name" value="Concanavalin A-like lectins/glucanases"/>
    <property type="match status" value="1"/>
</dbReference>
<reference evidence="3" key="1">
    <citation type="submission" date="2016-10" db="EMBL/GenBank/DDBJ databases">
        <authorList>
            <person name="Varghese N."/>
            <person name="Submissions S."/>
        </authorList>
    </citation>
    <scope>NUCLEOTIDE SEQUENCE [LARGE SCALE GENOMIC DNA]</scope>
    <source>
        <strain evidence="3">CGMCC 1.10121</strain>
    </source>
</reference>
<name>A0A1H8U0C4_9EURY</name>
<keyword evidence="1" id="KW-0472">Membrane</keyword>
<gene>
    <name evidence="2" type="ORF">SAMN04487948_1098</name>
</gene>
<protein>
    <submittedName>
        <fullName evidence="2">Uncharacterized protein</fullName>
    </submittedName>
</protein>
<dbReference type="Proteomes" id="UP000199126">
    <property type="component" value="Unassembled WGS sequence"/>
</dbReference>
<keyword evidence="1" id="KW-0812">Transmembrane</keyword>
<organism evidence="2 3">
    <name type="scientific">Halogranum amylolyticum</name>
    <dbReference type="NCBI Taxonomy" id="660520"/>
    <lineage>
        <taxon>Archaea</taxon>
        <taxon>Methanobacteriati</taxon>
        <taxon>Methanobacteriota</taxon>
        <taxon>Stenosarchaea group</taxon>
        <taxon>Halobacteria</taxon>
        <taxon>Halobacteriales</taxon>
        <taxon>Haloferacaceae</taxon>
    </lineage>
</organism>
<evidence type="ECO:0000313" key="2">
    <source>
        <dbReference type="EMBL" id="SEO96108.1"/>
    </source>
</evidence>
<dbReference type="EMBL" id="FODV01000009">
    <property type="protein sequence ID" value="SEO96108.1"/>
    <property type="molecule type" value="Genomic_DNA"/>
</dbReference>
<accession>A0A1H8U0C4</accession>
<dbReference type="AlphaFoldDB" id="A0A1H8U0C4"/>
<evidence type="ECO:0000313" key="3">
    <source>
        <dbReference type="Proteomes" id="UP000199126"/>
    </source>
</evidence>
<feature type="transmembrane region" description="Helical" evidence="1">
    <location>
        <begin position="346"/>
        <end position="368"/>
    </location>
</feature>